<evidence type="ECO:0000313" key="2">
    <source>
        <dbReference type="Proteomes" id="UP000681967"/>
    </source>
</evidence>
<proteinExistence type="predicted"/>
<comment type="caution">
    <text evidence="1">The sequence shown here is derived from an EMBL/GenBank/DDBJ whole genome shotgun (WGS) entry which is preliminary data.</text>
</comment>
<sequence length="62" mass="6401">IRIHGQTVMPMKPQDSCSSSAMTLRCSANYVVIVKSASYGVAQIAGSCAYTPGDCVADAMSA</sequence>
<dbReference type="EMBL" id="CAJOBH010287646">
    <property type="protein sequence ID" value="CAF5177180.1"/>
    <property type="molecule type" value="Genomic_DNA"/>
</dbReference>
<protein>
    <submittedName>
        <fullName evidence="1">Uncharacterized protein</fullName>
    </submittedName>
</protein>
<name>A0A8S3H732_9BILA</name>
<dbReference type="AlphaFoldDB" id="A0A8S3H732"/>
<feature type="non-terminal residue" evidence="1">
    <location>
        <position position="62"/>
    </location>
</feature>
<dbReference type="Proteomes" id="UP000681967">
    <property type="component" value="Unassembled WGS sequence"/>
</dbReference>
<reference evidence="1" key="1">
    <citation type="submission" date="2021-02" db="EMBL/GenBank/DDBJ databases">
        <authorList>
            <person name="Nowell W R."/>
        </authorList>
    </citation>
    <scope>NUCLEOTIDE SEQUENCE</scope>
</reference>
<feature type="non-terminal residue" evidence="1">
    <location>
        <position position="1"/>
    </location>
</feature>
<gene>
    <name evidence="1" type="ORF">BYL167_LOCUS78387</name>
</gene>
<accession>A0A8S3H732</accession>
<evidence type="ECO:0000313" key="1">
    <source>
        <dbReference type="EMBL" id="CAF5177180.1"/>
    </source>
</evidence>
<organism evidence="1 2">
    <name type="scientific">Rotaria magnacalcarata</name>
    <dbReference type="NCBI Taxonomy" id="392030"/>
    <lineage>
        <taxon>Eukaryota</taxon>
        <taxon>Metazoa</taxon>
        <taxon>Spiralia</taxon>
        <taxon>Gnathifera</taxon>
        <taxon>Rotifera</taxon>
        <taxon>Eurotatoria</taxon>
        <taxon>Bdelloidea</taxon>
        <taxon>Philodinida</taxon>
        <taxon>Philodinidae</taxon>
        <taxon>Rotaria</taxon>
    </lineage>
</organism>